<dbReference type="GeneID" id="25903928"/>
<keyword evidence="4" id="KW-0472">Membrane</keyword>
<keyword evidence="5" id="KW-0325">Glycoprotein</keyword>
<dbReference type="RefSeq" id="XP_014158246.1">
    <property type="nucleotide sequence ID" value="XM_014302771.1"/>
</dbReference>
<keyword evidence="7" id="KW-1185">Reference proteome</keyword>
<sequence length="237" mass="26671">MCTCTERIPSPVGISYNTCLVITTYPRRRLMSGVQFAMLQAALRDPTNEQFVFVSHNSIPLKSFSYMYADLIGHSPTASKMCFTSTLGEVDSDCRFKGNARHFESSDTLKHHQWIVLRRDHAKVVLYEKGQSSLDYYSGVRNDVARKFDDPKMCSEETVPSLALIQKAKDSYGTINDDSRSEDVFAGLEKLGVEQRCTTFVYWAKCFDNSPFDLGAQYESSQEGLAHPLKLSGIDAE</sequence>
<evidence type="ECO:0000313" key="7">
    <source>
        <dbReference type="Proteomes" id="UP000054560"/>
    </source>
</evidence>
<evidence type="ECO:0000256" key="2">
    <source>
        <dbReference type="ARBA" id="ARBA00022676"/>
    </source>
</evidence>
<dbReference type="InterPro" id="IPR003406">
    <property type="entry name" value="Glyco_trans_14"/>
</dbReference>
<dbReference type="GO" id="GO:0016020">
    <property type="term" value="C:membrane"/>
    <property type="evidence" value="ECO:0007669"/>
    <property type="project" value="UniProtKB-SubCell"/>
</dbReference>
<keyword evidence="2" id="KW-0328">Glycosyltransferase</keyword>
<dbReference type="GO" id="GO:0016757">
    <property type="term" value="F:glycosyltransferase activity"/>
    <property type="evidence" value="ECO:0007669"/>
    <property type="project" value="UniProtKB-KW"/>
</dbReference>
<dbReference type="OrthoDB" id="416788at2759"/>
<keyword evidence="3" id="KW-0808">Transferase</keyword>
<dbReference type="Proteomes" id="UP000054560">
    <property type="component" value="Unassembled WGS sequence"/>
</dbReference>
<name>A0A0L0G5W4_9EUKA</name>
<dbReference type="AlphaFoldDB" id="A0A0L0G5W4"/>
<comment type="subcellular location">
    <subcellularLocation>
        <location evidence="1">Membrane</location>
        <topology evidence="1">Single-pass type II membrane protein</topology>
    </subcellularLocation>
</comment>
<proteinExistence type="predicted"/>
<evidence type="ECO:0000256" key="1">
    <source>
        <dbReference type="ARBA" id="ARBA00004606"/>
    </source>
</evidence>
<evidence type="ECO:0000256" key="4">
    <source>
        <dbReference type="ARBA" id="ARBA00023136"/>
    </source>
</evidence>
<reference evidence="6 7" key="1">
    <citation type="submission" date="2011-02" db="EMBL/GenBank/DDBJ databases">
        <title>The Genome Sequence of Sphaeroforma arctica JP610.</title>
        <authorList>
            <consortium name="The Broad Institute Genome Sequencing Platform"/>
            <person name="Russ C."/>
            <person name="Cuomo C."/>
            <person name="Young S.K."/>
            <person name="Zeng Q."/>
            <person name="Gargeya S."/>
            <person name="Alvarado L."/>
            <person name="Berlin A."/>
            <person name="Chapman S.B."/>
            <person name="Chen Z."/>
            <person name="Freedman E."/>
            <person name="Gellesch M."/>
            <person name="Goldberg J."/>
            <person name="Griggs A."/>
            <person name="Gujja S."/>
            <person name="Heilman E."/>
            <person name="Heiman D."/>
            <person name="Howarth C."/>
            <person name="Mehta T."/>
            <person name="Neiman D."/>
            <person name="Pearson M."/>
            <person name="Roberts A."/>
            <person name="Saif S."/>
            <person name="Shea T."/>
            <person name="Shenoy N."/>
            <person name="Sisk P."/>
            <person name="Stolte C."/>
            <person name="Sykes S."/>
            <person name="White J."/>
            <person name="Yandava C."/>
            <person name="Burger G."/>
            <person name="Gray M.W."/>
            <person name="Holland P.W.H."/>
            <person name="King N."/>
            <person name="Lang F.B.F."/>
            <person name="Roger A.J."/>
            <person name="Ruiz-Trillo I."/>
            <person name="Haas B."/>
            <person name="Nusbaum C."/>
            <person name="Birren B."/>
        </authorList>
    </citation>
    <scope>NUCLEOTIDE SEQUENCE [LARGE SCALE GENOMIC DNA]</scope>
    <source>
        <strain evidence="6 7">JP610</strain>
    </source>
</reference>
<dbReference type="Pfam" id="PF02485">
    <property type="entry name" value="Branch"/>
    <property type="match status" value="1"/>
</dbReference>
<dbReference type="PANTHER" id="PTHR31042:SF70">
    <property type="entry name" value="OS01G0695200 PROTEIN"/>
    <property type="match status" value="1"/>
</dbReference>
<gene>
    <name evidence="6" type="ORF">SARC_03424</name>
</gene>
<evidence type="ECO:0000313" key="6">
    <source>
        <dbReference type="EMBL" id="KNC84344.1"/>
    </source>
</evidence>
<protein>
    <submittedName>
        <fullName evidence="6">Uncharacterized protein</fullName>
    </submittedName>
</protein>
<dbReference type="PANTHER" id="PTHR31042">
    <property type="entry name" value="CORE-2/I-BRANCHING BETA-1,6-N-ACETYLGLUCOSAMINYLTRANSFERASE FAMILY PROTEIN-RELATED"/>
    <property type="match status" value="1"/>
</dbReference>
<evidence type="ECO:0000256" key="3">
    <source>
        <dbReference type="ARBA" id="ARBA00022679"/>
    </source>
</evidence>
<dbReference type="EMBL" id="KQ241770">
    <property type="protein sequence ID" value="KNC84344.1"/>
    <property type="molecule type" value="Genomic_DNA"/>
</dbReference>
<accession>A0A0L0G5W4</accession>
<evidence type="ECO:0000256" key="5">
    <source>
        <dbReference type="ARBA" id="ARBA00023180"/>
    </source>
</evidence>
<dbReference type="InterPro" id="IPR044174">
    <property type="entry name" value="BC10-like"/>
</dbReference>
<organism evidence="6 7">
    <name type="scientific">Sphaeroforma arctica JP610</name>
    <dbReference type="NCBI Taxonomy" id="667725"/>
    <lineage>
        <taxon>Eukaryota</taxon>
        <taxon>Ichthyosporea</taxon>
        <taxon>Ichthyophonida</taxon>
        <taxon>Sphaeroforma</taxon>
    </lineage>
</organism>